<keyword evidence="1" id="KW-0175">Coiled coil</keyword>
<dbReference type="InterPro" id="IPR039341">
    <property type="entry name" value="CFAP99"/>
</dbReference>
<reference evidence="4" key="3">
    <citation type="submission" date="2023-01" db="EMBL/GenBank/DDBJ databases">
        <authorList>
            <person name="Patra A."/>
        </authorList>
    </citation>
    <scope>NUCLEOTIDE SEQUENCE</scope>
    <source>
        <strain evidence="4">Wonlab-2016</strain>
        <tissue evidence="4">Foot muscle</tissue>
    </source>
</reference>
<dbReference type="PANTHER" id="PTHR34649">
    <property type="entry name" value="CILIA- AND FLAGELLA-ASSOCIATED PROTEIN 99"/>
    <property type="match status" value="1"/>
</dbReference>
<feature type="compositionally biased region" description="Basic and acidic residues" evidence="2">
    <location>
        <begin position="236"/>
        <end position="247"/>
    </location>
</feature>
<proteinExistence type="predicted"/>
<evidence type="ECO:0000313" key="5">
    <source>
        <dbReference type="Proteomes" id="UP001519460"/>
    </source>
</evidence>
<organism evidence="4 5">
    <name type="scientific">Batillaria attramentaria</name>
    <dbReference type="NCBI Taxonomy" id="370345"/>
    <lineage>
        <taxon>Eukaryota</taxon>
        <taxon>Metazoa</taxon>
        <taxon>Spiralia</taxon>
        <taxon>Lophotrochozoa</taxon>
        <taxon>Mollusca</taxon>
        <taxon>Gastropoda</taxon>
        <taxon>Caenogastropoda</taxon>
        <taxon>Sorbeoconcha</taxon>
        <taxon>Cerithioidea</taxon>
        <taxon>Batillariidae</taxon>
        <taxon>Batillaria</taxon>
    </lineage>
</organism>
<feature type="compositionally biased region" description="Polar residues" evidence="2">
    <location>
        <begin position="1"/>
        <end position="10"/>
    </location>
</feature>
<gene>
    <name evidence="4" type="ORF">BaRGS_00035724</name>
    <name evidence="3" type="ORF">BaRGS_00039222</name>
</gene>
<feature type="compositionally biased region" description="Basic and acidic residues" evidence="2">
    <location>
        <begin position="39"/>
        <end position="59"/>
    </location>
</feature>
<dbReference type="AlphaFoldDB" id="A0ABD0JEL3"/>
<accession>A0ABD0JEL3</accession>
<keyword evidence="5" id="KW-1185">Reference proteome</keyword>
<dbReference type="PANTHER" id="PTHR34649:SF1">
    <property type="entry name" value="CILIA- AND FLAGELLA-ASSOCIATED PROTEIN 99"/>
    <property type="match status" value="1"/>
</dbReference>
<feature type="non-terminal residue" evidence="4">
    <location>
        <position position="1"/>
    </location>
</feature>
<feature type="region of interest" description="Disordered" evidence="2">
    <location>
        <begin position="228"/>
        <end position="247"/>
    </location>
</feature>
<reference evidence="4 5" key="2">
    <citation type="journal article" date="2023" name="Sci. Data">
        <title>Genome assembly of the Korean intertidal mud-creeper Batillaria attramentaria.</title>
        <authorList>
            <person name="Patra A.K."/>
            <person name="Ho P.T."/>
            <person name="Jun S."/>
            <person name="Lee S.J."/>
            <person name="Kim Y."/>
            <person name="Won Y.J."/>
        </authorList>
    </citation>
    <scope>NUCLEOTIDE SEQUENCE [LARGE SCALE GENOMIC DNA]</scope>
    <source>
        <strain evidence="4">Wonlab-2016</strain>
    </source>
</reference>
<sequence>TKPFSLTQPRARSVPLPEPIPKLKKHNPVPKSLYVASKDQAEVDRRKQENRQQAEERLMEASRRQFACANPEPSHKTREVLKNIVSEQDSKLEFERHRSRPVPAFLNKEIPIKMNTAAILREGQLYQKQEEETLKKIAKLESGTRNSLEFDEWQATMRKKDLDAKLAEVERRRLLGKLSYEEAILARQNLIEENRQKVAQMKKEADALMQEYLEQRLQDEQNMRNMVDQTHQSHRNAKDTQRRLQESKRKIVQQVAAENRELMRQALEEAEAEMRKKLELIHQIKAAEASPAPRQKMLDLTSTAGAWLLSEMSIAELRERLALMKVAEKEAEEKKRDEILEAKQAKDQQLIDTLECISKHRLEQTRSAALRLEEKKKGKPVSAIPKTEQLTDLQRQVEAKRQARIRAQEESKLTPGRSSTMRTAALIGQKKALEESRWKELERTREKTARIMSRGGNKYSEAAQRLTSFSAVTMAT</sequence>
<comment type="caution">
    <text evidence="4">The sequence shown here is derived from an EMBL/GenBank/DDBJ whole genome shotgun (WGS) entry which is preliminary data.</text>
</comment>
<evidence type="ECO:0000313" key="4">
    <source>
        <dbReference type="EMBL" id="KAK7471627.1"/>
    </source>
</evidence>
<feature type="region of interest" description="Disordered" evidence="2">
    <location>
        <begin position="1"/>
        <end position="59"/>
    </location>
</feature>
<name>A0ABD0JEL3_9CAEN</name>
<feature type="coiled-coil region" evidence="1">
    <location>
        <begin position="253"/>
        <end position="287"/>
    </location>
</feature>
<dbReference type="EMBL" id="JACVVK020000485">
    <property type="protein sequence ID" value="KAK7471627.1"/>
    <property type="molecule type" value="Genomic_DNA"/>
</dbReference>
<dbReference type="EMBL" id="JACVVK020000672">
    <property type="protein sequence ID" value="KAK7457309.1"/>
    <property type="molecule type" value="Genomic_DNA"/>
</dbReference>
<dbReference type="Proteomes" id="UP001519460">
    <property type="component" value="Unassembled WGS sequence"/>
</dbReference>
<feature type="coiled-coil region" evidence="1">
    <location>
        <begin position="314"/>
        <end position="349"/>
    </location>
</feature>
<evidence type="ECO:0000256" key="1">
    <source>
        <dbReference type="SAM" id="Coils"/>
    </source>
</evidence>
<protein>
    <submittedName>
        <fullName evidence="4">Uncharacterized protein</fullName>
    </submittedName>
</protein>
<evidence type="ECO:0000256" key="2">
    <source>
        <dbReference type="SAM" id="MobiDB-lite"/>
    </source>
</evidence>
<feature type="coiled-coil region" evidence="1">
    <location>
        <begin position="191"/>
        <end position="218"/>
    </location>
</feature>
<evidence type="ECO:0000313" key="3">
    <source>
        <dbReference type="EMBL" id="KAK7457309.1"/>
    </source>
</evidence>
<reference evidence="4" key="1">
    <citation type="submission" date="2020-09" db="EMBL/GenBank/DDBJ databases">
        <authorList>
            <person name="Won Y."/>
        </authorList>
    </citation>
    <scope>NUCLEOTIDE SEQUENCE</scope>
    <source>
        <strain evidence="4">Wonlab-2016</strain>
        <tissue evidence="4">Foot muscle</tissue>
    </source>
</reference>